<feature type="domain" description="ABC transmembrane type-1" evidence="8">
    <location>
        <begin position="69"/>
        <end position="249"/>
    </location>
</feature>
<comment type="subcellular location">
    <subcellularLocation>
        <location evidence="1 7">Cell membrane</location>
        <topology evidence="1 7">Multi-pass membrane protein</topology>
    </subcellularLocation>
</comment>
<protein>
    <submittedName>
        <fullName evidence="9">NitT/TauT family transport system permease protein</fullName>
    </submittedName>
</protein>
<dbReference type="PANTHER" id="PTHR30151">
    <property type="entry name" value="ALKANE SULFONATE ABC TRANSPORTER-RELATED, MEMBRANE SUBUNIT"/>
    <property type="match status" value="1"/>
</dbReference>
<gene>
    <name evidence="9" type="ORF">H171_3537</name>
</gene>
<keyword evidence="5 7" id="KW-1133">Transmembrane helix</keyword>
<evidence type="ECO:0000256" key="6">
    <source>
        <dbReference type="ARBA" id="ARBA00023136"/>
    </source>
</evidence>
<feature type="transmembrane region" description="Helical" evidence="7">
    <location>
        <begin position="175"/>
        <end position="196"/>
    </location>
</feature>
<evidence type="ECO:0000259" key="8">
    <source>
        <dbReference type="PROSITE" id="PS50928"/>
    </source>
</evidence>
<dbReference type="SUPFAM" id="SSF161098">
    <property type="entry name" value="MetI-like"/>
    <property type="match status" value="1"/>
</dbReference>
<dbReference type="InterPro" id="IPR000515">
    <property type="entry name" value="MetI-like"/>
</dbReference>
<evidence type="ECO:0000313" key="9">
    <source>
        <dbReference type="EMBL" id="PJJ29970.1"/>
    </source>
</evidence>
<dbReference type="EMBL" id="PGET01000001">
    <property type="protein sequence ID" value="PJJ29970.1"/>
    <property type="molecule type" value="Genomic_DNA"/>
</dbReference>
<keyword evidence="3" id="KW-1003">Cell membrane</keyword>
<dbReference type="InterPro" id="IPR035906">
    <property type="entry name" value="MetI-like_sf"/>
</dbReference>
<feature type="transmembrane region" description="Helical" evidence="7">
    <location>
        <begin position="225"/>
        <end position="245"/>
    </location>
</feature>
<evidence type="ECO:0000256" key="1">
    <source>
        <dbReference type="ARBA" id="ARBA00004651"/>
    </source>
</evidence>
<dbReference type="PANTHER" id="PTHR30151:SF0">
    <property type="entry name" value="ABC TRANSPORTER PERMEASE PROTEIN MJ0413-RELATED"/>
    <property type="match status" value="1"/>
</dbReference>
<evidence type="ECO:0000256" key="4">
    <source>
        <dbReference type="ARBA" id="ARBA00022692"/>
    </source>
</evidence>
<feature type="transmembrane region" description="Helical" evidence="7">
    <location>
        <begin position="135"/>
        <end position="154"/>
    </location>
</feature>
<comment type="similarity">
    <text evidence="7">Belongs to the binding-protein-dependent transport system permease family.</text>
</comment>
<reference evidence="9 10" key="1">
    <citation type="submission" date="2017-11" db="EMBL/GenBank/DDBJ databases">
        <title>Understudied soil microbes with underappreciated capabilities: Untangling the Clostridium saccharolyticum group.</title>
        <authorList>
            <person name="Leschine S."/>
        </authorList>
    </citation>
    <scope>NUCLEOTIDE SEQUENCE [LARGE SCALE GENOMIC DNA]</scope>
    <source>
        <strain evidence="9 10">18A</strain>
    </source>
</reference>
<dbReference type="GO" id="GO:0042918">
    <property type="term" value="P:alkanesulfonate transmembrane transport"/>
    <property type="evidence" value="ECO:0007669"/>
    <property type="project" value="UniProtKB-ARBA"/>
</dbReference>
<evidence type="ECO:0000313" key="10">
    <source>
        <dbReference type="Proteomes" id="UP000231092"/>
    </source>
</evidence>
<keyword evidence="4 7" id="KW-0812">Transmembrane</keyword>
<dbReference type="FunFam" id="1.10.3720.10:FF:000003">
    <property type="entry name" value="Aliphatic sulfonate ABC transporter permease"/>
    <property type="match status" value="1"/>
</dbReference>
<dbReference type="AlphaFoldDB" id="A0A2M8Z957"/>
<feature type="transmembrane region" description="Helical" evidence="7">
    <location>
        <begin position="110"/>
        <end position="129"/>
    </location>
</feature>
<organism evidence="9 10">
    <name type="scientific">[Clostridium] celerecrescens 18A</name>
    <dbReference type="NCBI Taxonomy" id="1286362"/>
    <lineage>
        <taxon>Bacteria</taxon>
        <taxon>Bacillati</taxon>
        <taxon>Bacillota</taxon>
        <taxon>Clostridia</taxon>
        <taxon>Lachnospirales</taxon>
        <taxon>Lachnospiraceae</taxon>
        <taxon>Lacrimispora</taxon>
    </lineage>
</organism>
<dbReference type="CDD" id="cd06261">
    <property type="entry name" value="TM_PBP2"/>
    <property type="match status" value="1"/>
</dbReference>
<sequence length="265" mass="28970">MVSMSSKKKNSMLNRIPAKLWMLLSILAAFLLWIFIASTEAGGVIFAKPWEVVSKLAGKLQDGTLWPHIYISLFRVIAGFLCGFIASVPIAFLMGWYAPFRNLVAPWIQFVRNIPPLAYIPLVIAGAGVGERAKIIVIFIASFLVLVVTIYQGVCNVDVTLIKAAKVLGATDRDIFFQVVIPASTPFILVGARLGLSASLTTLVAAELTGASKGLGMMIQKAQGYYDMAIVLMGILIIGVIGLTFEQIVRYLERKLTGWQETMQQ</sequence>
<keyword evidence="2 7" id="KW-0813">Transport</keyword>
<name>A0A2M8Z957_9FIRM</name>
<keyword evidence="6 7" id="KW-0472">Membrane</keyword>
<evidence type="ECO:0000256" key="7">
    <source>
        <dbReference type="RuleBase" id="RU363032"/>
    </source>
</evidence>
<evidence type="ECO:0000256" key="5">
    <source>
        <dbReference type="ARBA" id="ARBA00022989"/>
    </source>
</evidence>
<dbReference type="Pfam" id="PF00528">
    <property type="entry name" value="BPD_transp_1"/>
    <property type="match status" value="1"/>
</dbReference>
<dbReference type="Gene3D" id="1.10.3720.10">
    <property type="entry name" value="MetI-like"/>
    <property type="match status" value="1"/>
</dbReference>
<evidence type="ECO:0000256" key="3">
    <source>
        <dbReference type="ARBA" id="ARBA00022475"/>
    </source>
</evidence>
<dbReference type="GO" id="GO:0005886">
    <property type="term" value="C:plasma membrane"/>
    <property type="evidence" value="ECO:0007669"/>
    <property type="project" value="UniProtKB-SubCell"/>
</dbReference>
<accession>A0A2M8Z957</accession>
<feature type="transmembrane region" description="Helical" evidence="7">
    <location>
        <begin position="65"/>
        <end position="98"/>
    </location>
</feature>
<comment type="caution">
    <text evidence="9">The sequence shown here is derived from an EMBL/GenBank/DDBJ whole genome shotgun (WGS) entry which is preliminary data.</text>
</comment>
<evidence type="ECO:0000256" key="2">
    <source>
        <dbReference type="ARBA" id="ARBA00022448"/>
    </source>
</evidence>
<dbReference type="PROSITE" id="PS50928">
    <property type="entry name" value="ABC_TM1"/>
    <property type="match status" value="1"/>
</dbReference>
<proteinExistence type="inferred from homology"/>
<dbReference type="Proteomes" id="UP000231092">
    <property type="component" value="Unassembled WGS sequence"/>
</dbReference>